<comment type="caution">
    <text evidence="1">The sequence shown here is derived from an EMBL/GenBank/DDBJ whole genome shotgun (WGS) entry which is preliminary data.</text>
</comment>
<dbReference type="Proteomes" id="UP000006729">
    <property type="component" value="Chromosome 14"/>
</dbReference>
<evidence type="ECO:0000313" key="1">
    <source>
        <dbReference type="EMBL" id="KAI9382830.1"/>
    </source>
</evidence>
<dbReference type="EMBL" id="CM009303">
    <property type="protein sequence ID" value="KAI9382830.1"/>
    <property type="molecule type" value="Genomic_DNA"/>
</dbReference>
<evidence type="ECO:0000313" key="2">
    <source>
        <dbReference type="Proteomes" id="UP000006729"/>
    </source>
</evidence>
<organism evidence="1 2">
    <name type="scientific">Populus trichocarpa</name>
    <name type="common">Western balsam poplar</name>
    <name type="synonym">Populus balsamifera subsp. trichocarpa</name>
    <dbReference type="NCBI Taxonomy" id="3694"/>
    <lineage>
        <taxon>Eukaryota</taxon>
        <taxon>Viridiplantae</taxon>
        <taxon>Streptophyta</taxon>
        <taxon>Embryophyta</taxon>
        <taxon>Tracheophyta</taxon>
        <taxon>Spermatophyta</taxon>
        <taxon>Magnoliopsida</taxon>
        <taxon>eudicotyledons</taxon>
        <taxon>Gunneridae</taxon>
        <taxon>Pentapetalae</taxon>
        <taxon>rosids</taxon>
        <taxon>fabids</taxon>
        <taxon>Malpighiales</taxon>
        <taxon>Salicaceae</taxon>
        <taxon>Saliceae</taxon>
        <taxon>Populus</taxon>
    </lineage>
</organism>
<gene>
    <name evidence="1" type="ORF">POPTR_014G186236v4</name>
</gene>
<reference evidence="1 2" key="1">
    <citation type="journal article" date="2006" name="Science">
        <title>The genome of black cottonwood, Populus trichocarpa (Torr. &amp; Gray).</title>
        <authorList>
            <person name="Tuskan G.A."/>
            <person name="Difazio S."/>
            <person name="Jansson S."/>
            <person name="Bohlmann J."/>
            <person name="Grigoriev I."/>
            <person name="Hellsten U."/>
            <person name="Putnam N."/>
            <person name="Ralph S."/>
            <person name="Rombauts S."/>
            <person name="Salamov A."/>
            <person name="Schein J."/>
            <person name="Sterck L."/>
            <person name="Aerts A."/>
            <person name="Bhalerao R.R."/>
            <person name="Bhalerao R.P."/>
            <person name="Blaudez D."/>
            <person name="Boerjan W."/>
            <person name="Brun A."/>
            <person name="Brunner A."/>
            <person name="Busov V."/>
            <person name="Campbell M."/>
            <person name="Carlson J."/>
            <person name="Chalot M."/>
            <person name="Chapman J."/>
            <person name="Chen G.L."/>
            <person name="Cooper D."/>
            <person name="Coutinho P.M."/>
            <person name="Couturier J."/>
            <person name="Covert S."/>
            <person name="Cronk Q."/>
            <person name="Cunningham R."/>
            <person name="Davis J."/>
            <person name="Degroeve S."/>
            <person name="Dejardin A."/>
            <person name="Depamphilis C."/>
            <person name="Detter J."/>
            <person name="Dirks B."/>
            <person name="Dubchak I."/>
            <person name="Duplessis S."/>
            <person name="Ehlting J."/>
            <person name="Ellis B."/>
            <person name="Gendler K."/>
            <person name="Goodstein D."/>
            <person name="Gribskov M."/>
            <person name="Grimwood J."/>
            <person name="Groover A."/>
            <person name="Gunter L."/>
            <person name="Hamberger B."/>
            <person name="Heinze B."/>
            <person name="Helariutta Y."/>
            <person name="Henrissat B."/>
            <person name="Holligan D."/>
            <person name="Holt R."/>
            <person name="Huang W."/>
            <person name="Islam-Faridi N."/>
            <person name="Jones S."/>
            <person name="Jones-Rhoades M."/>
            <person name="Jorgensen R."/>
            <person name="Joshi C."/>
            <person name="Kangasjarvi J."/>
            <person name="Karlsson J."/>
            <person name="Kelleher C."/>
            <person name="Kirkpatrick R."/>
            <person name="Kirst M."/>
            <person name="Kohler A."/>
            <person name="Kalluri U."/>
            <person name="Larimer F."/>
            <person name="Leebens-Mack J."/>
            <person name="Leple J.C."/>
            <person name="Locascio P."/>
            <person name="Lou Y."/>
            <person name="Lucas S."/>
            <person name="Martin F."/>
            <person name="Montanini B."/>
            <person name="Napoli C."/>
            <person name="Nelson D.R."/>
            <person name="Nelson C."/>
            <person name="Nieminen K."/>
            <person name="Nilsson O."/>
            <person name="Pereda V."/>
            <person name="Peter G."/>
            <person name="Philippe R."/>
            <person name="Pilate G."/>
            <person name="Poliakov A."/>
            <person name="Razumovskaya J."/>
            <person name="Richardson P."/>
            <person name="Rinaldi C."/>
            <person name="Ritland K."/>
            <person name="Rouze P."/>
            <person name="Ryaboy D."/>
            <person name="Schmutz J."/>
            <person name="Schrader J."/>
            <person name="Segerman B."/>
            <person name="Shin H."/>
            <person name="Siddiqui A."/>
            <person name="Sterky F."/>
            <person name="Terry A."/>
            <person name="Tsai C.J."/>
            <person name="Uberbacher E."/>
            <person name="Unneberg P."/>
            <person name="Vahala J."/>
            <person name="Wall K."/>
            <person name="Wessler S."/>
            <person name="Yang G."/>
            <person name="Yin T."/>
            <person name="Douglas C."/>
            <person name="Marra M."/>
            <person name="Sandberg G."/>
            <person name="Van de Peer Y."/>
            <person name="Rokhsar D."/>
        </authorList>
    </citation>
    <scope>NUCLEOTIDE SEQUENCE [LARGE SCALE GENOMIC DNA]</scope>
    <source>
        <strain evidence="2">cv. Nisqually</strain>
    </source>
</reference>
<proteinExistence type="predicted"/>
<sequence>MKSKKLDVCGLLETKLSLAKVECLHKLRLKTWQFVSNAGAAAYARIIVFWNPASVKVEMLHSSAQGIHVLVTSLVQQFCFTATFIYGFNTISARRSLWADLRRWSVDSPWLLLGYFNSILSQEDKHNGEPVSTYEISDFRECCSDLGLADLNATGSHFTWSNGTVWTKIDRVMVNTHWYSMQQMAHVHFGTPGAFSDHAPSTVQLGLRAPQGNRNFKFFNMWTAHPQFLETISQN</sequence>
<accession>A0ACC0S179</accession>
<protein>
    <submittedName>
        <fullName evidence="1">Uncharacterized protein</fullName>
    </submittedName>
</protein>
<keyword evidence="2" id="KW-1185">Reference proteome</keyword>
<name>A0ACC0S179_POPTR</name>